<dbReference type="Proteomes" id="UP000319143">
    <property type="component" value="Unassembled WGS sequence"/>
</dbReference>
<evidence type="ECO:0000313" key="3">
    <source>
        <dbReference type="Proteomes" id="UP000319143"/>
    </source>
</evidence>
<evidence type="ECO:0000256" key="1">
    <source>
        <dbReference type="SAM" id="Phobius"/>
    </source>
</evidence>
<sequence length="176" mass="19272">MIVGLLLLAVLLGVGSLFGYTVLQPVALADRGLRFHARFFVCDFFTLTFLIAVPTSLVTSFTRWPVDVFVLRVTGVLLVGVALYSWARGATALTAIGVVDARKRCVFLGMLLPIAILGSAIAVPTLIISVFWLPRLSAWGILIWLVAIPAIVMIARLCRKCTMWVISDPICRDPDR</sequence>
<feature type="transmembrane region" description="Helical" evidence="1">
    <location>
        <begin position="35"/>
        <end position="57"/>
    </location>
</feature>
<keyword evidence="1" id="KW-0472">Membrane</keyword>
<feature type="transmembrane region" description="Helical" evidence="1">
    <location>
        <begin position="6"/>
        <end position="23"/>
    </location>
</feature>
<dbReference type="AlphaFoldDB" id="A0A5C6CVT9"/>
<feature type="transmembrane region" description="Helical" evidence="1">
    <location>
        <begin position="138"/>
        <end position="158"/>
    </location>
</feature>
<keyword evidence="3" id="KW-1185">Reference proteome</keyword>
<evidence type="ECO:0000313" key="2">
    <source>
        <dbReference type="EMBL" id="TWU27945.1"/>
    </source>
</evidence>
<accession>A0A5C6CVT9</accession>
<keyword evidence="1" id="KW-1133">Transmembrane helix</keyword>
<keyword evidence="1" id="KW-0812">Transmembrane</keyword>
<comment type="caution">
    <text evidence="2">The sequence shown here is derived from an EMBL/GenBank/DDBJ whole genome shotgun (WGS) entry which is preliminary data.</text>
</comment>
<organism evidence="2 3">
    <name type="scientific">Novipirellula artificiosorum</name>
    <dbReference type="NCBI Taxonomy" id="2528016"/>
    <lineage>
        <taxon>Bacteria</taxon>
        <taxon>Pseudomonadati</taxon>
        <taxon>Planctomycetota</taxon>
        <taxon>Planctomycetia</taxon>
        <taxon>Pirellulales</taxon>
        <taxon>Pirellulaceae</taxon>
        <taxon>Novipirellula</taxon>
    </lineage>
</organism>
<proteinExistence type="predicted"/>
<name>A0A5C6CVT9_9BACT</name>
<reference evidence="2 3" key="1">
    <citation type="submission" date="2019-02" db="EMBL/GenBank/DDBJ databases">
        <title>Deep-cultivation of Planctomycetes and their phenomic and genomic characterization uncovers novel biology.</title>
        <authorList>
            <person name="Wiegand S."/>
            <person name="Jogler M."/>
            <person name="Boedeker C."/>
            <person name="Pinto D."/>
            <person name="Vollmers J."/>
            <person name="Rivas-Marin E."/>
            <person name="Kohn T."/>
            <person name="Peeters S.H."/>
            <person name="Heuer A."/>
            <person name="Rast P."/>
            <person name="Oberbeckmann S."/>
            <person name="Bunk B."/>
            <person name="Jeske O."/>
            <person name="Meyerdierks A."/>
            <person name="Storesund J.E."/>
            <person name="Kallscheuer N."/>
            <person name="Luecker S."/>
            <person name="Lage O.M."/>
            <person name="Pohl T."/>
            <person name="Merkel B.J."/>
            <person name="Hornburger P."/>
            <person name="Mueller R.-W."/>
            <person name="Bruemmer F."/>
            <person name="Labrenz M."/>
            <person name="Spormann A.M."/>
            <person name="Op Den Camp H."/>
            <person name="Overmann J."/>
            <person name="Amann R."/>
            <person name="Jetten M.S.M."/>
            <person name="Mascher T."/>
            <person name="Medema M.H."/>
            <person name="Devos D.P."/>
            <person name="Kaster A.-K."/>
            <person name="Ovreas L."/>
            <person name="Rohde M."/>
            <person name="Galperin M.Y."/>
            <person name="Jogler C."/>
        </authorList>
    </citation>
    <scope>NUCLEOTIDE SEQUENCE [LARGE SCALE GENOMIC DNA]</scope>
    <source>
        <strain evidence="2 3">Poly41</strain>
    </source>
</reference>
<dbReference type="EMBL" id="SJPV01000035">
    <property type="protein sequence ID" value="TWU27945.1"/>
    <property type="molecule type" value="Genomic_DNA"/>
</dbReference>
<gene>
    <name evidence="2" type="ORF">Poly41_70190</name>
</gene>
<protein>
    <submittedName>
        <fullName evidence="2">Uncharacterized protein</fullName>
    </submittedName>
</protein>
<feature type="transmembrane region" description="Helical" evidence="1">
    <location>
        <begin position="107"/>
        <end position="132"/>
    </location>
</feature>